<evidence type="ECO:0000256" key="1">
    <source>
        <dbReference type="SAM" id="Coils"/>
    </source>
</evidence>
<dbReference type="GO" id="GO:0005549">
    <property type="term" value="F:odorant binding"/>
    <property type="evidence" value="ECO:0007669"/>
    <property type="project" value="InterPro"/>
</dbReference>
<feature type="signal peptide" evidence="2">
    <location>
        <begin position="1"/>
        <end position="19"/>
    </location>
</feature>
<dbReference type="SMART" id="SM00708">
    <property type="entry name" value="PhBP"/>
    <property type="match status" value="1"/>
</dbReference>
<dbReference type="PROSITE" id="PS51257">
    <property type="entry name" value="PROKAR_LIPOPROTEIN"/>
    <property type="match status" value="1"/>
</dbReference>
<protein>
    <submittedName>
        <fullName evidence="3">Odorant binding protein 2</fullName>
    </submittedName>
</protein>
<evidence type="ECO:0000313" key="3">
    <source>
        <dbReference type="EMBL" id="AYC62330.1"/>
    </source>
</evidence>
<feature type="chain" id="PRO_5017335106" evidence="2">
    <location>
        <begin position="20"/>
        <end position="134"/>
    </location>
</feature>
<keyword evidence="2" id="KW-0732">Signal</keyword>
<dbReference type="InterPro" id="IPR036728">
    <property type="entry name" value="PBP_GOBP_sf"/>
</dbReference>
<accession>A0A386AT31</accession>
<dbReference type="AlphaFoldDB" id="A0A386AT31"/>
<dbReference type="InterPro" id="IPR006170">
    <property type="entry name" value="PBP/GOBP"/>
</dbReference>
<dbReference type="EMBL" id="MG833036">
    <property type="protein sequence ID" value="AYC62330.1"/>
    <property type="molecule type" value="Genomic_DNA"/>
</dbReference>
<reference evidence="3" key="1">
    <citation type="submission" date="2018-01" db="EMBL/GenBank/DDBJ databases">
        <title>Phylogenetic and evolutionary traits of chemoreception genes during host specialization in the congeneric parasitoids.</title>
        <authorList>
            <person name="Wei K."/>
        </authorList>
    </citation>
    <scope>NUCLEOTIDE SEQUENCE</scope>
</reference>
<feature type="coiled-coil region" evidence="1">
    <location>
        <begin position="73"/>
        <end position="100"/>
    </location>
</feature>
<name>A0A386AT31_9HYME</name>
<dbReference type="SUPFAM" id="SSF47565">
    <property type="entry name" value="Insect pheromone/odorant-binding proteins"/>
    <property type="match status" value="1"/>
</dbReference>
<organism evidence="3">
    <name type="scientific">Oobius agrili</name>
    <dbReference type="NCBI Taxonomy" id="2023209"/>
    <lineage>
        <taxon>Eukaryota</taxon>
        <taxon>Metazoa</taxon>
        <taxon>Ecdysozoa</taxon>
        <taxon>Arthropoda</taxon>
        <taxon>Hexapoda</taxon>
        <taxon>Insecta</taxon>
        <taxon>Pterygota</taxon>
        <taxon>Neoptera</taxon>
        <taxon>Endopterygota</taxon>
        <taxon>Hymenoptera</taxon>
        <taxon>Apocrita</taxon>
        <taxon>Proctotrupomorpha</taxon>
        <taxon>Chalcidoidea</taxon>
        <taxon>Encyrtidae</taxon>
        <taxon>Encyrtinae</taxon>
        <taxon>Oobius</taxon>
    </lineage>
</organism>
<dbReference type="Pfam" id="PF01395">
    <property type="entry name" value="PBP_GOBP"/>
    <property type="match status" value="1"/>
</dbReference>
<dbReference type="CDD" id="cd23992">
    <property type="entry name" value="PBP_GOBP"/>
    <property type="match status" value="1"/>
</dbReference>
<dbReference type="Gene3D" id="1.10.238.20">
    <property type="entry name" value="Pheromone/general odorant binding protein domain"/>
    <property type="match status" value="1"/>
</dbReference>
<sequence length="134" mass="15204">MKVFVCALAILYVAVLVSCEDHLKHLQECKEETGITDEIKQDQKPDFSNPKVQEYYGCVLKKDGTLKDGKINKTKFLELLKKYIDDLERLKNTVATCSEKANSATVKNDGERAAKYKECLYESAENAKHDNPVE</sequence>
<keyword evidence="1" id="KW-0175">Coiled coil</keyword>
<proteinExistence type="predicted"/>
<evidence type="ECO:0000256" key="2">
    <source>
        <dbReference type="SAM" id="SignalP"/>
    </source>
</evidence>